<dbReference type="EMBL" id="LOIC01000077">
    <property type="protein sequence ID" value="OCA53941.1"/>
    <property type="molecule type" value="Genomic_DNA"/>
</dbReference>
<protein>
    <recommendedName>
        <fullName evidence="1">Phage neck terminator protein gp12-like domain-containing protein</fullName>
    </recommendedName>
</protein>
<accession>A0A1B8YFJ8</accession>
<dbReference type="Proteomes" id="UP000092665">
    <property type="component" value="Unassembled WGS sequence"/>
</dbReference>
<dbReference type="InterPro" id="IPR057087">
    <property type="entry name" value="Gp12-like"/>
</dbReference>
<sequence length="175" mass="20017">METLEELHSVFQSLLKLASGVDAVILADQGRTPPKSLYVTYKPTPIRAYGQTRRKRVFAPAIEEFDPSLGNNWQDLQEVAYTSMEFMVSVNFLNEGADSAIMRLHNANFQTPVSEFLYRNKIAWRYVSNCRNLTGILQAGIQPRWQADIHLFIEQTVSYSLLRAAGFKIEINDER</sequence>
<dbReference type="Pfam" id="PF23961">
    <property type="entry name" value="Phage_tail_terminator_9"/>
    <property type="match status" value="1"/>
</dbReference>
<keyword evidence="3" id="KW-1185">Reference proteome</keyword>
<dbReference type="RefSeq" id="WP_065391059.1">
    <property type="nucleotide sequence ID" value="NZ_CAWMQN010000077.1"/>
</dbReference>
<dbReference type="NCBIfam" id="NF047498">
    <property type="entry name" value="LIC_12616_fam"/>
    <property type="match status" value="1"/>
</dbReference>
<evidence type="ECO:0000313" key="2">
    <source>
        <dbReference type="EMBL" id="OCA53941.1"/>
    </source>
</evidence>
<comment type="caution">
    <text evidence="2">The sequence shown here is derived from an EMBL/GenBank/DDBJ whole genome shotgun (WGS) entry which is preliminary data.</text>
</comment>
<feature type="domain" description="Phage neck terminator protein gp12-like" evidence="1">
    <location>
        <begin position="7"/>
        <end position="161"/>
    </location>
</feature>
<dbReference type="AlphaFoldDB" id="A0A1B8YFJ8"/>
<evidence type="ECO:0000313" key="3">
    <source>
        <dbReference type="Proteomes" id="UP000092665"/>
    </source>
</evidence>
<gene>
    <name evidence="2" type="ORF">Phpb_03045</name>
</gene>
<organism evidence="2 3">
    <name type="scientific">Photorhabdus namnaonensis</name>
    <dbReference type="NCBI Taxonomy" id="1851568"/>
    <lineage>
        <taxon>Bacteria</taxon>
        <taxon>Pseudomonadati</taxon>
        <taxon>Pseudomonadota</taxon>
        <taxon>Gammaproteobacteria</taxon>
        <taxon>Enterobacterales</taxon>
        <taxon>Morganellaceae</taxon>
        <taxon>Photorhabdus</taxon>
    </lineage>
</organism>
<proteinExistence type="predicted"/>
<evidence type="ECO:0000259" key="1">
    <source>
        <dbReference type="Pfam" id="PF23961"/>
    </source>
</evidence>
<name>A0A1B8YFJ8_9GAMM</name>
<reference evidence="3" key="1">
    <citation type="submission" date="2015-11" db="EMBL/GenBank/DDBJ databases">
        <authorList>
            <person name="Tobias N.J."/>
            <person name="Mishra B."/>
            <person name="Gupta D.K."/>
            <person name="Thines M."/>
            <person name="Stinear T.P."/>
            <person name="Bode H.B."/>
        </authorList>
    </citation>
    <scope>NUCLEOTIDE SEQUENCE [LARGE SCALE GENOMIC DNA]</scope>
    <source>
        <strain evidence="3">PB45.5</strain>
    </source>
</reference>
<dbReference type="PATRIC" id="fig|29488.15.peg.3347"/>